<reference evidence="14 15" key="1">
    <citation type="submission" date="2019-10" db="EMBL/GenBank/DDBJ databases">
        <title>Deinococcus sp. isolated from soil.</title>
        <authorList>
            <person name="Li Y."/>
            <person name="Wang J."/>
        </authorList>
    </citation>
    <scope>NUCLEOTIDE SEQUENCE [LARGE SCALE GENOMIC DNA]</scope>
    <source>
        <strain evidence="14 15">SDU3-2</strain>
    </source>
</reference>
<dbReference type="EMBL" id="WBSL01000007">
    <property type="protein sequence ID" value="MPY67629.1"/>
    <property type="molecule type" value="Genomic_DNA"/>
</dbReference>
<evidence type="ECO:0000256" key="3">
    <source>
        <dbReference type="ARBA" id="ARBA00022692"/>
    </source>
</evidence>
<keyword evidence="9" id="KW-0472">Membrane</keyword>
<sequence length="316" mass="35128">MNILITGSAGFIGGHLVRRLLEQGHHVTGVDNYIGGQPATTERLRHPRFQFTEADVRVALPYSGPRLDWVLHLASLASPAHYQRFPLETLQVNAQGTQQALELAAQHGATFLLASSSEVYGDPLAHPQREDDRGHVSCTGPRSCYDEAKRYAEALTMAYHRTRGAETRIVRIFNTYGPHMRPDDGRVVTTFVQQALRGEPLTVYGDGEQTRSFQYVDDLIDGLLRLMAVPYHGPVNLGNPEEVTVLELARLVGDLVGSPPQLEYRPLPPDDPRRRQPDITLARRLLDWVPRIGLREGLERLLAEERASGGGRHAAS</sequence>
<keyword evidence="15" id="KW-1185">Reference proteome</keyword>
<keyword evidence="8" id="KW-0333">Golgi apparatus</keyword>
<keyword evidence="5" id="KW-0735">Signal-anchor</keyword>
<evidence type="ECO:0000256" key="5">
    <source>
        <dbReference type="ARBA" id="ARBA00022968"/>
    </source>
</evidence>
<protein>
    <submittedName>
        <fullName evidence="14">SDR family oxidoreductase</fullName>
    </submittedName>
</protein>
<name>A0A7X1TSN4_9DEIO</name>
<feature type="domain" description="NAD-dependent epimerase/dehydratase" evidence="13">
    <location>
        <begin position="3"/>
        <end position="233"/>
    </location>
</feature>
<comment type="cofactor">
    <cofactor evidence="1">
        <name>NAD(+)</name>
        <dbReference type="ChEBI" id="CHEBI:57540"/>
    </cofactor>
</comment>
<evidence type="ECO:0000256" key="2">
    <source>
        <dbReference type="ARBA" id="ARBA00004323"/>
    </source>
</evidence>
<evidence type="ECO:0000256" key="12">
    <source>
        <dbReference type="ARBA" id="ARBA00037859"/>
    </source>
</evidence>
<evidence type="ECO:0000256" key="7">
    <source>
        <dbReference type="ARBA" id="ARBA00023027"/>
    </source>
</evidence>
<dbReference type="SUPFAM" id="SSF51735">
    <property type="entry name" value="NAD(P)-binding Rossmann-fold domains"/>
    <property type="match status" value="1"/>
</dbReference>
<dbReference type="GO" id="GO:0070403">
    <property type="term" value="F:NAD+ binding"/>
    <property type="evidence" value="ECO:0007669"/>
    <property type="project" value="InterPro"/>
</dbReference>
<evidence type="ECO:0000313" key="14">
    <source>
        <dbReference type="EMBL" id="MPY67629.1"/>
    </source>
</evidence>
<dbReference type="Proteomes" id="UP000484842">
    <property type="component" value="Unassembled WGS sequence"/>
</dbReference>
<comment type="caution">
    <text evidence="14">The sequence shown here is derived from an EMBL/GenBank/DDBJ whole genome shotgun (WGS) entry which is preliminary data.</text>
</comment>
<organism evidence="14 15">
    <name type="scientific">Deinococcus terrestris</name>
    <dbReference type="NCBI Taxonomy" id="2651870"/>
    <lineage>
        <taxon>Bacteria</taxon>
        <taxon>Thermotogati</taxon>
        <taxon>Deinococcota</taxon>
        <taxon>Deinococci</taxon>
        <taxon>Deinococcales</taxon>
        <taxon>Deinococcaceae</taxon>
        <taxon>Deinococcus</taxon>
    </lineage>
</organism>
<keyword evidence="11" id="KW-0456">Lyase</keyword>
<dbReference type="FunFam" id="3.40.50.720:FF:000065">
    <property type="entry name" value="UDP-glucuronic acid decarboxylase 1"/>
    <property type="match status" value="1"/>
</dbReference>
<dbReference type="Gene3D" id="3.40.50.720">
    <property type="entry name" value="NAD(P)-binding Rossmann-like Domain"/>
    <property type="match status" value="1"/>
</dbReference>
<dbReference type="GO" id="GO:0042732">
    <property type="term" value="P:D-xylose metabolic process"/>
    <property type="evidence" value="ECO:0007669"/>
    <property type="project" value="InterPro"/>
</dbReference>
<keyword evidence="10" id="KW-0325">Glycoprotein</keyword>
<dbReference type="CDD" id="cd05230">
    <property type="entry name" value="UGD_SDR_e"/>
    <property type="match status" value="1"/>
</dbReference>
<dbReference type="AlphaFoldDB" id="A0A7X1TSN4"/>
<dbReference type="Pfam" id="PF01370">
    <property type="entry name" value="Epimerase"/>
    <property type="match status" value="1"/>
</dbReference>
<dbReference type="InterPro" id="IPR001509">
    <property type="entry name" value="Epimerase_deHydtase"/>
</dbReference>
<evidence type="ECO:0000313" key="15">
    <source>
        <dbReference type="Proteomes" id="UP000484842"/>
    </source>
</evidence>
<dbReference type="PANTHER" id="PTHR43078:SF6">
    <property type="entry name" value="UDP-GLUCURONIC ACID DECARBOXYLASE 1"/>
    <property type="match status" value="1"/>
</dbReference>
<dbReference type="PANTHER" id="PTHR43078">
    <property type="entry name" value="UDP-GLUCURONIC ACID DECARBOXYLASE-RELATED"/>
    <property type="match status" value="1"/>
</dbReference>
<evidence type="ECO:0000256" key="8">
    <source>
        <dbReference type="ARBA" id="ARBA00023034"/>
    </source>
</evidence>
<evidence type="ECO:0000256" key="1">
    <source>
        <dbReference type="ARBA" id="ARBA00001911"/>
    </source>
</evidence>
<proteinExistence type="predicted"/>
<keyword evidence="3" id="KW-0812">Transmembrane</keyword>
<accession>A0A7X1TSN4</accession>
<keyword evidence="7" id="KW-0520">NAD</keyword>
<dbReference type="RefSeq" id="WP_152871962.1">
    <property type="nucleotide sequence ID" value="NZ_WBSL01000007.1"/>
</dbReference>
<evidence type="ECO:0000256" key="11">
    <source>
        <dbReference type="ARBA" id="ARBA00023239"/>
    </source>
</evidence>
<dbReference type="InterPro" id="IPR036291">
    <property type="entry name" value="NAD(P)-bd_dom_sf"/>
</dbReference>
<keyword evidence="6" id="KW-1133">Transmembrane helix</keyword>
<evidence type="ECO:0000259" key="13">
    <source>
        <dbReference type="Pfam" id="PF01370"/>
    </source>
</evidence>
<evidence type="ECO:0000256" key="4">
    <source>
        <dbReference type="ARBA" id="ARBA00022793"/>
    </source>
</evidence>
<evidence type="ECO:0000256" key="9">
    <source>
        <dbReference type="ARBA" id="ARBA00023136"/>
    </source>
</evidence>
<dbReference type="GO" id="GO:0048040">
    <property type="term" value="F:UDP-glucuronate decarboxylase activity"/>
    <property type="evidence" value="ECO:0007669"/>
    <property type="project" value="TreeGrafter"/>
</dbReference>
<evidence type="ECO:0000256" key="6">
    <source>
        <dbReference type="ARBA" id="ARBA00022989"/>
    </source>
</evidence>
<dbReference type="InterPro" id="IPR044516">
    <property type="entry name" value="UXS-like"/>
</dbReference>
<gene>
    <name evidence="14" type="ORF">F8S09_13200</name>
</gene>
<comment type="subcellular location">
    <subcellularLocation>
        <location evidence="2">Golgi apparatus membrane</location>
        <topology evidence="2">Single-pass type II membrane protein</topology>
    </subcellularLocation>
    <subcellularLocation>
        <location evidence="12">Golgi apparatus</location>
        <location evidence="12">Golgi stack membrane</location>
    </subcellularLocation>
</comment>
<keyword evidence="4" id="KW-0210">Decarboxylase</keyword>
<evidence type="ECO:0000256" key="10">
    <source>
        <dbReference type="ARBA" id="ARBA00023180"/>
    </source>
</evidence>
<dbReference type="GO" id="GO:0005737">
    <property type="term" value="C:cytoplasm"/>
    <property type="evidence" value="ECO:0007669"/>
    <property type="project" value="TreeGrafter"/>
</dbReference>